<dbReference type="PANTHER" id="PTHR42878">
    <property type="entry name" value="TWO-COMPONENT HISTIDINE KINASE"/>
    <property type="match status" value="1"/>
</dbReference>
<dbReference type="Pfam" id="PF02518">
    <property type="entry name" value="HATPase_c"/>
    <property type="match status" value="1"/>
</dbReference>
<evidence type="ECO:0000256" key="5">
    <source>
        <dbReference type="ARBA" id="ARBA00022777"/>
    </source>
</evidence>
<accession>A0A419W0T7</accession>
<keyword evidence="4" id="KW-0547">Nucleotide-binding</keyword>
<evidence type="ECO:0000256" key="1">
    <source>
        <dbReference type="ARBA" id="ARBA00000085"/>
    </source>
</evidence>
<dbReference type="PROSITE" id="PS50109">
    <property type="entry name" value="HIS_KIN"/>
    <property type="match status" value="1"/>
</dbReference>
<keyword evidence="8" id="KW-0472">Membrane</keyword>
<dbReference type="Gene3D" id="3.30.450.20">
    <property type="entry name" value="PAS domain"/>
    <property type="match status" value="1"/>
</dbReference>
<evidence type="ECO:0000256" key="2">
    <source>
        <dbReference type="ARBA" id="ARBA00012438"/>
    </source>
</evidence>
<dbReference type="InterPro" id="IPR003594">
    <property type="entry name" value="HATPase_dom"/>
</dbReference>
<keyword evidence="11" id="KW-1185">Reference proteome</keyword>
<dbReference type="SUPFAM" id="SSF55785">
    <property type="entry name" value="PYP-like sensor domain (PAS domain)"/>
    <property type="match status" value="1"/>
</dbReference>
<name>A0A419W0T7_9EURY</name>
<dbReference type="InterPro" id="IPR031621">
    <property type="entry name" value="HisKA_7TM"/>
</dbReference>
<evidence type="ECO:0000256" key="3">
    <source>
        <dbReference type="ARBA" id="ARBA00022679"/>
    </source>
</evidence>
<dbReference type="Pfam" id="PF16927">
    <property type="entry name" value="HisKA_7TM"/>
    <property type="match status" value="1"/>
</dbReference>
<dbReference type="CDD" id="cd00075">
    <property type="entry name" value="HATPase"/>
    <property type="match status" value="1"/>
</dbReference>
<evidence type="ECO:0000256" key="7">
    <source>
        <dbReference type="ARBA" id="ARBA00023012"/>
    </source>
</evidence>
<dbReference type="GO" id="GO:0000156">
    <property type="term" value="F:phosphorelay response regulator activity"/>
    <property type="evidence" value="ECO:0007669"/>
    <property type="project" value="TreeGrafter"/>
</dbReference>
<dbReference type="GO" id="GO:0004673">
    <property type="term" value="F:protein histidine kinase activity"/>
    <property type="evidence" value="ECO:0007669"/>
    <property type="project" value="UniProtKB-EC"/>
</dbReference>
<dbReference type="Proteomes" id="UP000283805">
    <property type="component" value="Unassembled WGS sequence"/>
</dbReference>
<dbReference type="Gene3D" id="3.30.565.10">
    <property type="entry name" value="Histidine kinase-like ATPase, C-terminal domain"/>
    <property type="match status" value="1"/>
</dbReference>
<comment type="catalytic activity">
    <reaction evidence="1">
        <text>ATP + protein L-histidine = ADP + protein N-phospho-L-histidine.</text>
        <dbReference type="EC" id="2.7.13.3"/>
    </reaction>
</comment>
<dbReference type="Pfam" id="PF00989">
    <property type="entry name" value="PAS"/>
    <property type="match status" value="1"/>
</dbReference>
<dbReference type="InterPro" id="IPR005467">
    <property type="entry name" value="His_kinase_dom"/>
</dbReference>
<keyword evidence="3" id="KW-0808">Transferase</keyword>
<keyword evidence="7" id="KW-0902">Two-component regulatory system</keyword>
<dbReference type="EMBL" id="RAPO01000004">
    <property type="protein sequence ID" value="RKD89069.1"/>
    <property type="molecule type" value="Genomic_DNA"/>
</dbReference>
<dbReference type="GO" id="GO:0006355">
    <property type="term" value="P:regulation of DNA-templated transcription"/>
    <property type="evidence" value="ECO:0007669"/>
    <property type="project" value="InterPro"/>
</dbReference>
<evidence type="ECO:0000313" key="10">
    <source>
        <dbReference type="EMBL" id="RKD89069.1"/>
    </source>
</evidence>
<reference evidence="10 11" key="1">
    <citation type="submission" date="2018-09" db="EMBL/GenBank/DDBJ databases">
        <title>Genomic Encyclopedia of Archaeal and Bacterial Type Strains, Phase II (KMG-II): from individual species to whole genera.</title>
        <authorList>
            <person name="Goeker M."/>
        </authorList>
    </citation>
    <scope>NUCLEOTIDE SEQUENCE [LARGE SCALE GENOMIC DNA]</scope>
    <source>
        <strain evidence="10 11">DSM 13151</strain>
    </source>
</reference>
<keyword evidence="6" id="KW-0067">ATP-binding</keyword>
<protein>
    <recommendedName>
        <fullName evidence="2">histidine kinase</fullName>
        <ecNumber evidence="2">2.7.13.3</ecNumber>
    </recommendedName>
</protein>
<dbReference type="AlphaFoldDB" id="A0A419W0T7"/>
<keyword evidence="5" id="KW-0418">Kinase</keyword>
<dbReference type="SMART" id="SM00387">
    <property type="entry name" value="HATPase_c"/>
    <property type="match status" value="1"/>
</dbReference>
<dbReference type="EC" id="2.7.13.3" evidence="2"/>
<evidence type="ECO:0000256" key="6">
    <source>
        <dbReference type="ARBA" id="ARBA00022840"/>
    </source>
</evidence>
<dbReference type="InterPro" id="IPR035965">
    <property type="entry name" value="PAS-like_dom_sf"/>
</dbReference>
<feature type="domain" description="Histidine kinase" evidence="9">
    <location>
        <begin position="319"/>
        <end position="523"/>
    </location>
</feature>
<feature type="transmembrane region" description="Helical" evidence="8">
    <location>
        <begin position="63"/>
        <end position="82"/>
    </location>
</feature>
<organism evidence="10 11">
    <name type="scientific">Halopiger aswanensis</name>
    <dbReference type="NCBI Taxonomy" id="148449"/>
    <lineage>
        <taxon>Archaea</taxon>
        <taxon>Methanobacteriati</taxon>
        <taxon>Methanobacteriota</taxon>
        <taxon>Stenosarchaea group</taxon>
        <taxon>Halobacteria</taxon>
        <taxon>Halobacteriales</taxon>
        <taxon>Natrialbaceae</taxon>
        <taxon>Halopiger</taxon>
    </lineage>
</organism>
<feature type="transmembrane region" description="Helical" evidence="8">
    <location>
        <begin position="108"/>
        <end position="128"/>
    </location>
</feature>
<keyword evidence="8" id="KW-0812">Transmembrane</keyword>
<evidence type="ECO:0000259" key="9">
    <source>
        <dbReference type="PROSITE" id="PS50109"/>
    </source>
</evidence>
<sequence>MITLGAQALWCLAYGIGLFVSDPTWRVLFEALVWVGMIWLGPTFLAFGLDYTGRGHLIQTRSFRSLLTVSGLVTVVTFTYPYSDLLWTDFRLVGSLGISTVLYTIQPLGYATIFFGVVCASVGILLLIETVVSYGPLYRREAVAITLSTLPPAIGFAIWMTGVGPYPDVFLVPPLFLAHVGLDAYAFVGTNIFETNPTTMRSAERTAIDDLPNPIVIVDTDERIVELNTEAEALFDCETNDVLYEPLSDRFDVEIGPDGRPTDEIQTIPTRGERSDRTFSISTTALTEPAGATVGRTIVLQDVTTELERKQQLTVLNRILRHNLRNEMTVIMGAADVIESVSDHTEIESWLGQLRESGRELIEIGERAHEFERVRQRDLQLVSIDIDETLSGLARDVRDRYPDATTAVERTESATVRTDPEILEVVLTNLLENALVHNDDDDPTVAVRGCRSDDSQYIITIEDNGSGIPEDELAVLDEGAEDALDHGSGLGLWIVSWGIDAVGGEVQFETSPAGTTVTVSVPT</sequence>
<dbReference type="InterPro" id="IPR004358">
    <property type="entry name" value="Sig_transdc_His_kin-like_C"/>
</dbReference>
<dbReference type="GO" id="GO:0007234">
    <property type="term" value="P:osmosensory signaling via phosphorelay pathway"/>
    <property type="evidence" value="ECO:0007669"/>
    <property type="project" value="TreeGrafter"/>
</dbReference>
<dbReference type="InterPro" id="IPR036890">
    <property type="entry name" value="HATPase_C_sf"/>
</dbReference>
<proteinExistence type="predicted"/>
<keyword evidence="8" id="KW-1133">Transmembrane helix</keyword>
<dbReference type="GO" id="GO:0005524">
    <property type="term" value="F:ATP binding"/>
    <property type="evidence" value="ECO:0007669"/>
    <property type="project" value="UniProtKB-KW"/>
</dbReference>
<dbReference type="GO" id="GO:0030295">
    <property type="term" value="F:protein kinase activator activity"/>
    <property type="evidence" value="ECO:0007669"/>
    <property type="project" value="TreeGrafter"/>
</dbReference>
<dbReference type="InterPro" id="IPR013767">
    <property type="entry name" value="PAS_fold"/>
</dbReference>
<comment type="caution">
    <text evidence="10">The sequence shown here is derived from an EMBL/GenBank/DDBJ whole genome shotgun (WGS) entry which is preliminary data.</text>
</comment>
<dbReference type="InterPro" id="IPR050351">
    <property type="entry name" value="BphY/WalK/GraS-like"/>
</dbReference>
<feature type="transmembrane region" description="Helical" evidence="8">
    <location>
        <begin position="140"/>
        <end position="159"/>
    </location>
</feature>
<dbReference type="PRINTS" id="PR00344">
    <property type="entry name" value="BCTRLSENSOR"/>
</dbReference>
<evidence type="ECO:0000256" key="4">
    <source>
        <dbReference type="ARBA" id="ARBA00022741"/>
    </source>
</evidence>
<evidence type="ECO:0000256" key="8">
    <source>
        <dbReference type="SAM" id="Phobius"/>
    </source>
</evidence>
<evidence type="ECO:0000313" key="11">
    <source>
        <dbReference type="Proteomes" id="UP000283805"/>
    </source>
</evidence>
<feature type="transmembrane region" description="Helical" evidence="8">
    <location>
        <begin position="31"/>
        <end position="51"/>
    </location>
</feature>
<dbReference type="SUPFAM" id="SSF55874">
    <property type="entry name" value="ATPase domain of HSP90 chaperone/DNA topoisomerase II/histidine kinase"/>
    <property type="match status" value="1"/>
</dbReference>
<gene>
    <name evidence="10" type="ORF">ATJ93_3891</name>
</gene>
<dbReference type="PANTHER" id="PTHR42878:SF7">
    <property type="entry name" value="SENSOR HISTIDINE KINASE GLRK"/>
    <property type="match status" value="1"/>
</dbReference>